<evidence type="ECO:0000313" key="8">
    <source>
        <dbReference type="EMBL" id="CAL6024006.1"/>
    </source>
</evidence>
<keyword evidence="2" id="KW-0479">Metal-binding</keyword>
<evidence type="ECO:0000259" key="5">
    <source>
        <dbReference type="SMART" id="SM00849"/>
    </source>
</evidence>
<evidence type="ECO:0000313" key="7">
    <source>
        <dbReference type="EMBL" id="CAI9954660.1"/>
    </source>
</evidence>
<dbReference type="Pfam" id="PF00753">
    <property type="entry name" value="Lactamase_B"/>
    <property type="match status" value="1"/>
</dbReference>
<dbReference type="InterPro" id="IPR036866">
    <property type="entry name" value="RibonucZ/Hydroxyglut_hydro"/>
</dbReference>
<accession>A0AA86Q981</accession>
<dbReference type="EMBL" id="CATOUU010000788">
    <property type="protein sequence ID" value="CAI9948318.1"/>
    <property type="molecule type" value="Genomic_DNA"/>
</dbReference>
<dbReference type="Proteomes" id="UP001642409">
    <property type="component" value="Unassembled WGS sequence"/>
</dbReference>
<dbReference type="EMBL" id="CAXDID020000129">
    <property type="protein sequence ID" value="CAL6034693.1"/>
    <property type="molecule type" value="Genomic_DNA"/>
</dbReference>
<dbReference type="SMART" id="SM00849">
    <property type="entry name" value="Lactamase_B"/>
    <property type="match status" value="1"/>
</dbReference>
<keyword evidence="10" id="KW-1185">Reference proteome</keyword>
<dbReference type="EMBL" id="CAXDID020000094">
    <property type="protein sequence ID" value="CAL6024006.1"/>
    <property type="molecule type" value="Genomic_DNA"/>
</dbReference>
<dbReference type="GO" id="GO:0016787">
    <property type="term" value="F:hydrolase activity"/>
    <property type="evidence" value="ECO:0007669"/>
    <property type="project" value="UniProtKB-KW"/>
</dbReference>
<evidence type="ECO:0000313" key="9">
    <source>
        <dbReference type="EMBL" id="CAL6034693.1"/>
    </source>
</evidence>
<dbReference type="PANTHER" id="PTHR46233">
    <property type="entry name" value="HYDROXYACYLGLUTATHIONE HYDROLASE GLOC"/>
    <property type="match status" value="1"/>
</dbReference>
<name>A0AA86Q981_9EUKA</name>
<evidence type="ECO:0000256" key="3">
    <source>
        <dbReference type="ARBA" id="ARBA00022801"/>
    </source>
</evidence>
<dbReference type="SUPFAM" id="SSF56281">
    <property type="entry name" value="Metallo-hydrolase/oxidoreductase"/>
    <property type="match status" value="1"/>
</dbReference>
<evidence type="ECO:0000313" key="6">
    <source>
        <dbReference type="EMBL" id="CAI9948318.1"/>
    </source>
</evidence>
<gene>
    <name evidence="8" type="ORF">HINF_LOCUS29412</name>
    <name evidence="9" type="ORF">HINF_LOCUS35571</name>
    <name evidence="6" type="ORF">HINF_LOCUS35963</name>
    <name evidence="7" type="ORF">HINF_LOCUS42305</name>
</gene>
<feature type="domain" description="Metallo-beta-lactamase" evidence="5">
    <location>
        <begin position="14"/>
        <end position="196"/>
    </location>
</feature>
<dbReference type="GO" id="GO:0046872">
    <property type="term" value="F:metal ion binding"/>
    <property type="evidence" value="ECO:0007669"/>
    <property type="project" value="UniProtKB-KW"/>
</dbReference>
<keyword evidence="3 7" id="KW-0378">Hydrolase</keyword>
<dbReference type="PANTHER" id="PTHR46233:SF3">
    <property type="entry name" value="HYDROXYACYLGLUTATHIONE HYDROLASE GLOC"/>
    <property type="match status" value="1"/>
</dbReference>
<comment type="caution">
    <text evidence="7">The sequence shown here is derived from an EMBL/GenBank/DDBJ whole genome shotgun (WGS) entry which is preliminary data.</text>
</comment>
<evidence type="ECO:0000256" key="1">
    <source>
        <dbReference type="ARBA" id="ARBA00001947"/>
    </source>
</evidence>
<keyword evidence="4" id="KW-0862">Zinc</keyword>
<dbReference type="InterPro" id="IPR051453">
    <property type="entry name" value="MBL_Glyoxalase_II"/>
</dbReference>
<reference evidence="7" key="1">
    <citation type="submission" date="2023-06" db="EMBL/GenBank/DDBJ databases">
        <authorList>
            <person name="Kurt Z."/>
        </authorList>
    </citation>
    <scope>NUCLEOTIDE SEQUENCE</scope>
</reference>
<evidence type="ECO:0000313" key="10">
    <source>
        <dbReference type="Proteomes" id="UP001642409"/>
    </source>
</evidence>
<dbReference type="Gene3D" id="3.60.15.10">
    <property type="entry name" value="Ribonuclease Z/Hydroxyacylglutathione hydrolase-like"/>
    <property type="match status" value="1"/>
</dbReference>
<organism evidence="7">
    <name type="scientific">Hexamita inflata</name>
    <dbReference type="NCBI Taxonomy" id="28002"/>
    <lineage>
        <taxon>Eukaryota</taxon>
        <taxon>Metamonada</taxon>
        <taxon>Diplomonadida</taxon>
        <taxon>Hexamitidae</taxon>
        <taxon>Hexamitinae</taxon>
        <taxon>Hexamita</taxon>
    </lineage>
</organism>
<dbReference type="CDD" id="cd06262">
    <property type="entry name" value="metallo-hydrolase-like_MBL-fold"/>
    <property type="match status" value="1"/>
</dbReference>
<proteinExistence type="predicted"/>
<sequence>MPFEIRTFPTGQLQANCFLLIDKATNNAALVDPGDRSEKIQNMISIQDINVTHILITHAHFDHMFGCGFFKSLYPSAKLLVHQNDVPIWAGNVKFAQMFGIKAPKDYINQPEGTFKDGEVIQIGQSQVEVVLTPGHTPGSVCFIDKEGKIAVTGDTLFGQGIGRTDFPGGSAEQMRDSIVKLKKILGTDYVIYPGHGGSEKSGRAIKGAEMMI</sequence>
<evidence type="ECO:0000256" key="2">
    <source>
        <dbReference type="ARBA" id="ARBA00022723"/>
    </source>
</evidence>
<reference evidence="8 10" key="2">
    <citation type="submission" date="2024-07" db="EMBL/GenBank/DDBJ databases">
        <authorList>
            <person name="Akdeniz Z."/>
        </authorList>
    </citation>
    <scope>NUCLEOTIDE SEQUENCE [LARGE SCALE GENOMIC DNA]</scope>
</reference>
<comment type="cofactor">
    <cofactor evidence="1">
        <name>Zn(2+)</name>
        <dbReference type="ChEBI" id="CHEBI:29105"/>
    </cofactor>
</comment>
<dbReference type="AlphaFoldDB" id="A0AA86Q981"/>
<dbReference type="InterPro" id="IPR001279">
    <property type="entry name" value="Metallo-B-lactamas"/>
</dbReference>
<protein>
    <submittedName>
        <fullName evidence="7">Hydroxyacylglutathione hydrolase</fullName>
    </submittedName>
    <submittedName>
        <fullName evidence="8">Hydroxyacylglutathione_hydrolase</fullName>
    </submittedName>
</protein>
<dbReference type="EMBL" id="CATOUU010000849">
    <property type="protein sequence ID" value="CAI9954660.1"/>
    <property type="molecule type" value="Genomic_DNA"/>
</dbReference>
<evidence type="ECO:0000256" key="4">
    <source>
        <dbReference type="ARBA" id="ARBA00022833"/>
    </source>
</evidence>